<protein>
    <submittedName>
        <fullName evidence="1">Uncharacterized protein</fullName>
    </submittedName>
</protein>
<organism evidence="1 2">
    <name type="scientific">Geodia barretti</name>
    <name type="common">Barrett's horny sponge</name>
    <dbReference type="NCBI Taxonomy" id="519541"/>
    <lineage>
        <taxon>Eukaryota</taxon>
        <taxon>Metazoa</taxon>
        <taxon>Porifera</taxon>
        <taxon>Demospongiae</taxon>
        <taxon>Heteroscleromorpha</taxon>
        <taxon>Tetractinellida</taxon>
        <taxon>Astrophorina</taxon>
        <taxon>Geodiidae</taxon>
        <taxon>Geodia</taxon>
    </lineage>
</organism>
<reference evidence="1" key="1">
    <citation type="submission" date="2023-03" db="EMBL/GenBank/DDBJ databases">
        <authorList>
            <person name="Steffen K."/>
            <person name="Cardenas P."/>
        </authorList>
    </citation>
    <scope>NUCLEOTIDE SEQUENCE</scope>
</reference>
<gene>
    <name evidence="1" type="ORF">GBAR_LOCUS12958</name>
</gene>
<comment type="caution">
    <text evidence="1">The sequence shown here is derived from an EMBL/GenBank/DDBJ whole genome shotgun (WGS) entry which is preliminary data.</text>
</comment>
<dbReference type="Proteomes" id="UP001174909">
    <property type="component" value="Unassembled WGS sequence"/>
</dbReference>
<sequence>MITVELVSPAQQSLQIGISVIKGLPLLVYVMEHQLVHSTLQSSAVGTRVALIMQTPLGPALAVLMLEVL</sequence>
<keyword evidence="2" id="KW-1185">Reference proteome</keyword>
<dbReference type="AlphaFoldDB" id="A0AA35S236"/>
<evidence type="ECO:0000313" key="2">
    <source>
        <dbReference type="Proteomes" id="UP001174909"/>
    </source>
</evidence>
<proteinExistence type="predicted"/>
<evidence type="ECO:0000313" key="1">
    <source>
        <dbReference type="EMBL" id="CAI8022005.1"/>
    </source>
</evidence>
<dbReference type="EMBL" id="CASHTH010001929">
    <property type="protein sequence ID" value="CAI8022005.1"/>
    <property type="molecule type" value="Genomic_DNA"/>
</dbReference>
<name>A0AA35S236_GEOBA</name>
<accession>A0AA35S236</accession>